<accession>A0A0A9ZED9</accession>
<protein>
    <submittedName>
        <fullName evidence="1">Uncharacterized protein</fullName>
    </submittedName>
</protein>
<evidence type="ECO:0000313" key="1">
    <source>
        <dbReference type="EMBL" id="JAG40165.1"/>
    </source>
</evidence>
<organism evidence="1">
    <name type="scientific">Lygus hesperus</name>
    <name type="common">Western plant bug</name>
    <dbReference type="NCBI Taxonomy" id="30085"/>
    <lineage>
        <taxon>Eukaryota</taxon>
        <taxon>Metazoa</taxon>
        <taxon>Ecdysozoa</taxon>
        <taxon>Arthropoda</taxon>
        <taxon>Hexapoda</taxon>
        <taxon>Insecta</taxon>
        <taxon>Pterygota</taxon>
        <taxon>Neoptera</taxon>
        <taxon>Paraneoptera</taxon>
        <taxon>Hemiptera</taxon>
        <taxon>Heteroptera</taxon>
        <taxon>Panheteroptera</taxon>
        <taxon>Cimicomorpha</taxon>
        <taxon>Miridae</taxon>
        <taxon>Mirini</taxon>
        <taxon>Lygus</taxon>
    </lineage>
</organism>
<dbReference type="AlphaFoldDB" id="A0A0A9ZED9"/>
<reference evidence="1" key="2">
    <citation type="submission" date="2014-07" db="EMBL/GenBank/DDBJ databases">
        <authorList>
            <person name="Hull J."/>
        </authorList>
    </citation>
    <scope>NUCLEOTIDE SEQUENCE</scope>
</reference>
<sequence>KSKKAKESGRCKWVEIWARNVMTRMDTKDMEVMPENNTEIDATVAEMESVVRADGAQDTAVEDEVGRQSLARYYLLENPCSTESDSSTDSLSRVSTNNSGVWGDYGVKSCTLVDGTTLVLRDECNCDEVDGTPDTVKVSLCDDLTNFACQGDSVLTWQKNTQTFALSFESEAF</sequence>
<feature type="non-terminal residue" evidence="1">
    <location>
        <position position="1"/>
    </location>
</feature>
<reference evidence="1" key="1">
    <citation type="journal article" date="2014" name="PLoS ONE">
        <title>Transcriptome-Based Identification of ABC Transporters in the Western Tarnished Plant Bug Lygus hesperus.</title>
        <authorList>
            <person name="Hull J.J."/>
            <person name="Chaney K."/>
            <person name="Geib S.M."/>
            <person name="Fabrick J.A."/>
            <person name="Brent C.S."/>
            <person name="Walsh D."/>
            <person name="Lavine L.C."/>
        </authorList>
    </citation>
    <scope>NUCLEOTIDE SEQUENCE</scope>
</reference>
<gene>
    <name evidence="1" type="ORF">CM83_101860</name>
</gene>
<name>A0A0A9ZED9_LYGHE</name>
<dbReference type="EMBL" id="GBHO01003439">
    <property type="protein sequence ID" value="JAG40165.1"/>
    <property type="molecule type" value="Transcribed_RNA"/>
</dbReference>
<proteinExistence type="predicted"/>